<dbReference type="AlphaFoldDB" id="A0A0B7IJM5"/>
<dbReference type="EMBL" id="CDOK01000136">
    <property type="protein sequence ID" value="CEN50774.1"/>
    <property type="molecule type" value="Genomic_DNA"/>
</dbReference>
<accession>A0A0B7IJM5</accession>
<dbReference type="InterPro" id="IPR004843">
    <property type="entry name" value="Calcineurin-like_PHP"/>
</dbReference>
<evidence type="ECO:0000313" key="3">
    <source>
        <dbReference type="Proteomes" id="UP000039370"/>
    </source>
</evidence>
<organism evidence="2 3">
    <name type="scientific">Capnocytophaga canimorsus</name>
    <dbReference type="NCBI Taxonomy" id="28188"/>
    <lineage>
        <taxon>Bacteria</taxon>
        <taxon>Pseudomonadati</taxon>
        <taxon>Bacteroidota</taxon>
        <taxon>Flavobacteriia</taxon>
        <taxon>Flavobacteriales</taxon>
        <taxon>Flavobacteriaceae</taxon>
        <taxon>Capnocytophaga</taxon>
    </lineage>
</organism>
<evidence type="ECO:0000313" key="2">
    <source>
        <dbReference type="EMBL" id="CEN50774.1"/>
    </source>
</evidence>
<protein>
    <recommendedName>
        <fullName evidence="1">Calcineurin-like phosphoesterase domain-containing protein</fullName>
    </recommendedName>
</protein>
<sequence>MRTLVIGDIHGAYKALVQVLERAKIQKDDFLIFLGVLCRWLESNPRSDSFFDKFEIYQ</sequence>
<dbReference type="Proteomes" id="UP000039370">
    <property type="component" value="Unassembled WGS sequence"/>
</dbReference>
<reference evidence="3" key="1">
    <citation type="submission" date="2015-01" db="EMBL/GenBank/DDBJ databases">
        <authorList>
            <person name="MANFREDI Pablo"/>
        </authorList>
    </citation>
    <scope>NUCLEOTIDE SEQUENCE [LARGE SCALE GENOMIC DNA]</scope>
    <source>
        <strain evidence="3">Cc11</strain>
    </source>
</reference>
<dbReference type="SUPFAM" id="SSF56300">
    <property type="entry name" value="Metallo-dependent phosphatases"/>
    <property type="match status" value="1"/>
</dbReference>
<proteinExistence type="predicted"/>
<gene>
    <name evidence="2" type="ORF">CCAN11_2200005</name>
</gene>
<dbReference type="Pfam" id="PF00149">
    <property type="entry name" value="Metallophos"/>
    <property type="match status" value="1"/>
</dbReference>
<dbReference type="GO" id="GO:0016787">
    <property type="term" value="F:hydrolase activity"/>
    <property type="evidence" value="ECO:0007669"/>
    <property type="project" value="InterPro"/>
</dbReference>
<evidence type="ECO:0000259" key="1">
    <source>
        <dbReference type="Pfam" id="PF00149"/>
    </source>
</evidence>
<dbReference type="InterPro" id="IPR029052">
    <property type="entry name" value="Metallo-depent_PP-like"/>
</dbReference>
<feature type="domain" description="Calcineurin-like phosphoesterase" evidence="1">
    <location>
        <begin position="1"/>
        <end position="35"/>
    </location>
</feature>
<name>A0A0B7IJM5_9FLAO</name>
<dbReference type="Gene3D" id="3.60.21.10">
    <property type="match status" value="1"/>
</dbReference>